<dbReference type="EMBL" id="FNFC01000011">
    <property type="protein sequence ID" value="SDJ89132.1"/>
    <property type="molecule type" value="Genomic_DNA"/>
</dbReference>
<dbReference type="AlphaFoldDB" id="A0A1G8XEY7"/>
<protein>
    <recommendedName>
        <fullName evidence="3">DUF1540 domain-containing protein</fullName>
    </recommendedName>
</protein>
<accession>A0A1G8XEY7</accession>
<dbReference type="OrthoDB" id="223712at2157"/>
<evidence type="ECO:0008006" key="3">
    <source>
        <dbReference type="Google" id="ProtNLM"/>
    </source>
</evidence>
<evidence type="ECO:0000313" key="2">
    <source>
        <dbReference type="Proteomes" id="UP000198856"/>
    </source>
</evidence>
<reference evidence="1 2" key="1">
    <citation type="submission" date="2016-10" db="EMBL/GenBank/DDBJ databases">
        <authorList>
            <person name="de Groot N.N."/>
        </authorList>
    </citation>
    <scope>NUCLEOTIDE SEQUENCE [LARGE SCALE GENOMIC DNA]</scope>
    <source>
        <strain evidence="1 2">IBRC-M10015</strain>
    </source>
</reference>
<keyword evidence="2" id="KW-1185">Reference proteome</keyword>
<sequence length="53" mass="5663">MAAGGASKQVECRCTRCKYNNNGQCGYTGRIVIDKNGECQSREDGFGDGPGPY</sequence>
<gene>
    <name evidence="1" type="ORF">SAMN05216226_11140</name>
</gene>
<dbReference type="RefSeq" id="WP_176765310.1">
    <property type="nucleotide sequence ID" value="NZ_FNFC01000011.1"/>
</dbReference>
<dbReference type="Proteomes" id="UP000198856">
    <property type="component" value="Unassembled WGS sequence"/>
</dbReference>
<proteinExistence type="predicted"/>
<name>A0A1G8XEY7_9EURY</name>
<evidence type="ECO:0000313" key="1">
    <source>
        <dbReference type="EMBL" id="SDJ89132.1"/>
    </source>
</evidence>
<organism evidence="1 2">
    <name type="scientific">Halovenus aranensis</name>
    <dbReference type="NCBI Taxonomy" id="890420"/>
    <lineage>
        <taxon>Archaea</taxon>
        <taxon>Methanobacteriati</taxon>
        <taxon>Methanobacteriota</taxon>
        <taxon>Stenosarchaea group</taxon>
        <taxon>Halobacteria</taxon>
        <taxon>Halobacteriales</taxon>
        <taxon>Haloarculaceae</taxon>
        <taxon>Halovenus</taxon>
    </lineage>
</organism>